<dbReference type="InterPro" id="IPR050793">
    <property type="entry name" value="CMP-NeuNAc_synthase"/>
</dbReference>
<dbReference type="Proteomes" id="UP000503441">
    <property type="component" value="Chromosome"/>
</dbReference>
<dbReference type="SUPFAM" id="SSF53756">
    <property type="entry name" value="UDP-Glycosyltransferase/glycogen phosphorylase"/>
    <property type="match status" value="2"/>
</dbReference>
<keyword evidence="1" id="KW-0808">Transferase</keyword>
<dbReference type="EMBL" id="CP049933">
    <property type="protein sequence ID" value="QIM19320.1"/>
    <property type="molecule type" value="Genomic_DNA"/>
</dbReference>
<name>A0ABX6K2E3_9MICO</name>
<evidence type="ECO:0000313" key="2">
    <source>
        <dbReference type="Proteomes" id="UP000503441"/>
    </source>
</evidence>
<dbReference type="PANTHER" id="PTHR21485:SF3">
    <property type="entry name" value="N-ACYLNEURAMINATE CYTIDYLYLTRANSFERASE"/>
    <property type="match status" value="1"/>
</dbReference>
<proteinExistence type="predicted"/>
<dbReference type="RefSeq" id="WP_166331563.1">
    <property type="nucleotide sequence ID" value="NZ_CP049933.1"/>
</dbReference>
<dbReference type="Gene3D" id="3.90.550.10">
    <property type="entry name" value="Spore Coat Polysaccharide Biosynthesis Protein SpsA, Chain A"/>
    <property type="match status" value="1"/>
</dbReference>
<dbReference type="SUPFAM" id="SSF53448">
    <property type="entry name" value="Nucleotide-diphospho-sugar transferases"/>
    <property type="match status" value="1"/>
</dbReference>
<dbReference type="Gene3D" id="3.40.50.2000">
    <property type="entry name" value="Glycogen Phosphorylase B"/>
    <property type="match status" value="1"/>
</dbReference>
<sequence>MGEAEDGSTAWVVIPARGGSVGIPRKNLRRLGGKPLIRHVIDTARKVLPPEHVVVVTDDVEIDAVAKAAGVEVILETTPTPSAETLDTKIVRNLPELRRRGARDTDPVVTVQPTSPLLSADTLSAALRAFGSTGVASVLTVAPDQHLRWRLSESGSVVPAFTARVNRQQLPLEYRETGGIIAARLGDIEATQTRIIEPVEVIVLDADEAVDIDSYADLLTAAHLLSRMRVAIRVDASRELGMGHVYRMLALVSELARHDITVYLSASEPLGQRFFEGTPYRVELVENEEAFHARLRASLPELIVLDRLDTETAEIASIRAASPNSRIVTFEDCGGGAAEADLLVAEFVDNPSVPQERKLTGIDYALLAPSFESGEPAAKRVVAEVHNVLVLFGGTDPSGLANRALGSLARVGYVGDVTVARGLGAGALDLNSNLPFAVQVLDNVKNMPALMSRADLAFTSAGRTVIELLSRGTPAICLAQNAKELTHNHATEENGVLALGLGASVSDEQLDAATRSMLDDLELRQSYADRAVRAGKQRSNRKTLSAILARLGFEELSVY</sequence>
<accession>A0ABX6K2E3</accession>
<gene>
    <name evidence="1" type="ORF">G7066_13410</name>
</gene>
<dbReference type="Gene3D" id="3.40.50.11190">
    <property type="match status" value="1"/>
</dbReference>
<evidence type="ECO:0000313" key="1">
    <source>
        <dbReference type="EMBL" id="QIM19320.1"/>
    </source>
</evidence>
<dbReference type="InterPro" id="IPR003329">
    <property type="entry name" value="Cytidylyl_trans"/>
</dbReference>
<dbReference type="Pfam" id="PF02348">
    <property type="entry name" value="CTP_transf_3"/>
    <property type="match status" value="1"/>
</dbReference>
<organism evidence="1 2">
    <name type="scientific">Leucobacter coleopterorum</name>
    <dbReference type="NCBI Taxonomy" id="2714933"/>
    <lineage>
        <taxon>Bacteria</taxon>
        <taxon>Bacillati</taxon>
        <taxon>Actinomycetota</taxon>
        <taxon>Actinomycetes</taxon>
        <taxon>Micrococcales</taxon>
        <taxon>Microbacteriaceae</taxon>
        <taxon>Leucobacter</taxon>
    </lineage>
</organism>
<keyword evidence="2" id="KW-1185">Reference proteome</keyword>
<dbReference type="GO" id="GO:0016740">
    <property type="term" value="F:transferase activity"/>
    <property type="evidence" value="ECO:0007669"/>
    <property type="project" value="UniProtKB-KW"/>
</dbReference>
<dbReference type="InterPro" id="IPR029044">
    <property type="entry name" value="Nucleotide-diphossugar_trans"/>
</dbReference>
<reference evidence="1 2" key="1">
    <citation type="submission" date="2020-03" db="EMBL/GenBank/DDBJ databases">
        <title>Leucobacter sp. nov., isolated from beetles.</title>
        <authorList>
            <person name="Hyun D.-W."/>
            <person name="Bae J.-W."/>
        </authorList>
    </citation>
    <scope>NUCLEOTIDE SEQUENCE [LARGE SCALE GENOMIC DNA]</scope>
    <source>
        <strain evidence="1 2">HDW9A</strain>
    </source>
</reference>
<dbReference type="PANTHER" id="PTHR21485">
    <property type="entry name" value="HAD SUPERFAMILY MEMBERS CMAS AND KDSC"/>
    <property type="match status" value="1"/>
</dbReference>
<protein>
    <submittedName>
        <fullName evidence="1">NTP transferase domain-containing protein</fullName>
    </submittedName>
</protein>
<dbReference type="CDD" id="cd02513">
    <property type="entry name" value="CMP-NeuAc_Synthase"/>
    <property type="match status" value="1"/>
</dbReference>